<feature type="region of interest" description="Disordered" evidence="1">
    <location>
        <begin position="132"/>
        <end position="156"/>
    </location>
</feature>
<proteinExistence type="predicted"/>
<protein>
    <submittedName>
        <fullName evidence="2">Uncharacterized protein</fullName>
    </submittedName>
</protein>
<evidence type="ECO:0000313" key="3">
    <source>
        <dbReference type="Proteomes" id="UP001431209"/>
    </source>
</evidence>
<evidence type="ECO:0000256" key="1">
    <source>
        <dbReference type="SAM" id="MobiDB-lite"/>
    </source>
</evidence>
<evidence type="ECO:0000313" key="2">
    <source>
        <dbReference type="EMBL" id="KAL0481497.1"/>
    </source>
</evidence>
<feature type="region of interest" description="Disordered" evidence="1">
    <location>
        <begin position="1"/>
        <end position="29"/>
    </location>
</feature>
<sequence>MPASKKKLLAKQRLKENKAKPKPKVPQDAQQFKNALDSIEDMMSNISSLGAKNEVEDDEYEDVENDDGDDGMVLSKPGFRQKTMGPNKIKKMSKKMKARKTRNTHKAIEYGNKRQEQVVKAISKQLQTTIDKKAVQTKSQKKNKPRRAVPTMAVDE</sequence>
<feature type="compositionally biased region" description="Acidic residues" evidence="1">
    <location>
        <begin position="55"/>
        <end position="70"/>
    </location>
</feature>
<organism evidence="2 3">
    <name type="scientific">Acrasis kona</name>
    <dbReference type="NCBI Taxonomy" id="1008807"/>
    <lineage>
        <taxon>Eukaryota</taxon>
        <taxon>Discoba</taxon>
        <taxon>Heterolobosea</taxon>
        <taxon>Tetramitia</taxon>
        <taxon>Eutetramitia</taxon>
        <taxon>Acrasidae</taxon>
        <taxon>Acrasis</taxon>
    </lineage>
</organism>
<gene>
    <name evidence="2" type="ORF">AKO1_011238</name>
</gene>
<dbReference type="AlphaFoldDB" id="A0AAW2YWP0"/>
<name>A0AAW2YWP0_9EUKA</name>
<accession>A0AAW2YWP0</accession>
<comment type="caution">
    <text evidence="2">The sequence shown here is derived from an EMBL/GenBank/DDBJ whole genome shotgun (WGS) entry which is preliminary data.</text>
</comment>
<feature type="compositionally biased region" description="Basic residues" evidence="1">
    <location>
        <begin position="88"/>
        <end position="105"/>
    </location>
</feature>
<feature type="compositionally biased region" description="Basic residues" evidence="1">
    <location>
        <begin position="1"/>
        <end position="12"/>
    </location>
</feature>
<dbReference type="Proteomes" id="UP001431209">
    <property type="component" value="Unassembled WGS sequence"/>
</dbReference>
<reference evidence="2 3" key="1">
    <citation type="submission" date="2024-03" db="EMBL/GenBank/DDBJ databases">
        <title>The Acrasis kona genome and developmental transcriptomes reveal deep origins of eukaryotic multicellular pathways.</title>
        <authorList>
            <person name="Sheikh S."/>
            <person name="Fu C.-J."/>
            <person name="Brown M.W."/>
            <person name="Baldauf S.L."/>
        </authorList>
    </citation>
    <scope>NUCLEOTIDE SEQUENCE [LARGE SCALE GENOMIC DNA]</scope>
    <source>
        <strain evidence="2 3">ATCC MYA-3509</strain>
    </source>
</reference>
<feature type="region of interest" description="Disordered" evidence="1">
    <location>
        <begin position="49"/>
        <end position="112"/>
    </location>
</feature>
<dbReference type="EMBL" id="JAOPGA020000768">
    <property type="protein sequence ID" value="KAL0481497.1"/>
    <property type="molecule type" value="Genomic_DNA"/>
</dbReference>
<keyword evidence="3" id="KW-1185">Reference proteome</keyword>